<feature type="domain" description="RagB/SusD" evidence="7">
    <location>
        <begin position="318"/>
        <end position="498"/>
    </location>
</feature>
<evidence type="ECO:0000256" key="3">
    <source>
        <dbReference type="ARBA" id="ARBA00022729"/>
    </source>
</evidence>
<evidence type="ECO:0000256" key="6">
    <source>
        <dbReference type="SAM" id="SignalP"/>
    </source>
</evidence>
<dbReference type="Pfam" id="PF07980">
    <property type="entry name" value="SusD_RagB"/>
    <property type="match status" value="1"/>
</dbReference>
<dbReference type="Gene3D" id="1.25.40.390">
    <property type="match status" value="1"/>
</dbReference>
<feature type="chain" id="PRO_5038963455" evidence="6">
    <location>
        <begin position="23"/>
        <end position="498"/>
    </location>
</feature>
<reference evidence="9" key="1">
    <citation type="journal article" date="2021" name="PeerJ">
        <title>Extensive microbial diversity within the chicken gut microbiome revealed by metagenomics and culture.</title>
        <authorList>
            <person name="Gilroy R."/>
            <person name="Ravi A."/>
            <person name="Getino M."/>
            <person name="Pursley I."/>
            <person name="Horton D.L."/>
            <person name="Alikhan N.F."/>
            <person name="Baker D."/>
            <person name="Gharbi K."/>
            <person name="Hall N."/>
            <person name="Watson M."/>
            <person name="Adriaenssens E.M."/>
            <person name="Foster-Nyarko E."/>
            <person name="Jarju S."/>
            <person name="Secka A."/>
            <person name="Antonio M."/>
            <person name="Oren A."/>
            <person name="Chaudhuri R.R."/>
            <person name="La Ragione R."/>
            <person name="Hildebrand F."/>
            <person name="Pallen M.J."/>
        </authorList>
    </citation>
    <scope>NUCLEOTIDE SEQUENCE</scope>
    <source>
        <strain evidence="9">Gambia2-208</strain>
    </source>
</reference>
<reference evidence="9" key="2">
    <citation type="submission" date="2021-04" db="EMBL/GenBank/DDBJ databases">
        <authorList>
            <person name="Gilroy R."/>
        </authorList>
    </citation>
    <scope>NUCLEOTIDE SEQUENCE</scope>
    <source>
        <strain evidence="9">Gambia2-208</strain>
    </source>
</reference>
<sequence>MNKIQHLILGLAAVLLASSCSDFLEKSPLNTVDPETNVTDDVAIALTTACYRTLQSSNMYNQRIWTLDIVAGNSEVGAGGGTDGLETIQAADFITQSDNAMALYMWRSPWVGIGQCNIVLNSLPGAADVSEAVRNRCMGEAYFLRAHYYFLLARLYGGVPLRLTPYNPGESTAIARSTLDETYTQILSDCQQAIDLLPGKAEYDSENVGRACREAALAMMAEIKLTLAPGEPSYYQDVADLCDEIASMGYDLASCNFADNFDATINNGTESLFEVQYSGNTEYDFWGNNPQSSWLSTFMGPRNSDFVAGSYGWNLPTQEFMDQWEEGDLRKDMTVFYEGCPDFDGKAYKASYSNTGYNVRKFLVTKAVSPEFNTSPANFVVYRYADVLLMKAEALNEMGQTSAAAAPLNIVRRRAGLPDISGLSQDQMREKIIHERRMELAFEGHRWFDLIRLGGDGQYAIDFLRSIGKTNVTRDRLLFPIPQTEMDANPLMTQNPGY</sequence>
<organism evidence="9 10">
    <name type="scientific">Candidatus Bacteroides pullicola</name>
    <dbReference type="NCBI Taxonomy" id="2838475"/>
    <lineage>
        <taxon>Bacteria</taxon>
        <taxon>Pseudomonadati</taxon>
        <taxon>Bacteroidota</taxon>
        <taxon>Bacteroidia</taxon>
        <taxon>Bacteroidales</taxon>
        <taxon>Bacteroidaceae</taxon>
        <taxon>Bacteroides</taxon>
    </lineage>
</organism>
<comment type="similarity">
    <text evidence="2">Belongs to the SusD family.</text>
</comment>
<comment type="subcellular location">
    <subcellularLocation>
        <location evidence="1">Cell outer membrane</location>
    </subcellularLocation>
</comment>
<evidence type="ECO:0000259" key="8">
    <source>
        <dbReference type="Pfam" id="PF14322"/>
    </source>
</evidence>
<protein>
    <submittedName>
        <fullName evidence="9">RagB/SusD family nutrient uptake outer membrane protein</fullName>
    </submittedName>
</protein>
<dbReference type="CDD" id="cd08977">
    <property type="entry name" value="SusD"/>
    <property type="match status" value="1"/>
</dbReference>
<feature type="signal peptide" evidence="6">
    <location>
        <begin position="1"/>
        <end position="22"/>
    </location>
</feature>
<evidence type="ECO:0000256" key="2">
    <source>
        <dbReference type="ARBA" id="ARBA00006275"/>
    </source>
</evidence>
<dbReference type="EMBL" id="DXCV01000013">
    <property type="protein sequence ID" value="HIY87357.1"/>
    <property type="molecule type" value="Genomic_DNA"/>
</dbReference>
<keyword evidence="4" id="KW-0472">Membrane</keyword>
<name>A0A9D1ZGK2_9BACE</name>
<dbReference type="SUPFAM" id="SSF48452">
    <property type="entry name" value="TPR-like"/>
    <property type="match status" value="1"/>
</dbReference>
<evidence type="ECO:0000256" key="1">
    <source>
        <dbReference type="ARBA" id="ARBA00004442"/>
    </source>
</evidence>
<feature type="domain" description="SusD-like N-terminal" evidence="8">
    <location>
        <begin position="22"/>
        <end position="225"/>
    </location>
</feature>
<dbReference type="InterPro" id="IPR011990">
    <property type="entry name" value="TPR-like_helical_dom_sf"/>
</dbReference>
<proteinExistence type="inferred from homology"/>
<dbReference type="GO" id="GO:0009279">
    <property type="term" value="C:cell outer membrane"/>
    <property type="evidence" value="ECO:0007669"/>
    <property type="project" value="UniProtKB-SubCell"/>
</dbReference>
<dbReference type="Pfam" id="PF14322">
    <property type="entry name" value="SusD-like_3"/>
    <property type="match status" value="1"/>
</dbReference>
<dbReference type="InterPro" id="IPR012944">
    <property type="entry name" value="SusD_RagB_dom"/>
</dbReference>
<evidence type="ECO:0000313" key="9">
    <source>
        <dbReference type="EMBL" id="HIY87357.1"/>
    </source>
</evidence>
<evidence type="ECO:0000313" key="10">
    <source>
        <dbReference type="Proteomes" id="UP000886851"/>
    </source>
</evidence>
<dbReference type="AlphaFoldDB" id="A0A9D1ZGK2"/>
<gene>
    <name evidence="9" type="ORF">H9824_01470</name>
</gene>
<keyword evidence="5" id="KW-0998">Cell outer membrane</keyword>
<dbReference type="InterPro" id="IPR033985">
    <property type="entry name" value="SusD-like_N"/>
</dbReference>
<dbReference type="Proteomes" id="UP000886851">
    <property type="component" value="Unassembled WGS sequence"/>
</dbReference>
<accession>A0A9D1ZGK2</accession>
<evidence type="ECO:0000259" key="7">
    <source>
        <dbReference type="Pfam" id="PF07980"/>
    </source>
</evidence>
<dbReference type="PROSITE" id="PS51257">
    <property type="entry name" value="PROKAR_LIPOPROTEIN"/>
    <property type="match status" value="1"/>
</dbReference>
<comment type="caution">
    <text evidence="9">The sequence shown here is derived from an EMBL/GenBank/DDBJ whole genome shotgun (WGS) entry which is preliminary data.</text>
</comment>
<evidence type="ECO:0000256" key="4">
    <source>
        <dbReference type="ARBA" id="ARBA00023136"/>
    </source>
</evidence>
<evidence type="ECO:0000256" key="5">
    <source>
        <dbReference type="ARBA" id="ARBA00023237"/>
    </source>
</evidence>
<keyword evidence="3 6" id="KW-0732">Signal</keyword>